<comment type="caution">
    <text evidence="1">The sequence shown here is derived from an EMBL/GenBank/DDBJ whole genome shotgun (WGS) entry which is preliminary data.</text>
</comment>
<accession>A0A835HT78</accession>
<dbReference type="AlphaFoldDB" id="A0A835HT78"/>
<sequence length="187" mass="21290">MGSICYPSKRYYDLSMSKRTRKSLKIEEICPQDCIRSESLEKEMFTNVVYEEDVNHRSSLKELIDGEEEVKAVDSKGEAELIVGHNEEMKLAICEEEMKATDSNGEAGPIKQWQKQNEGKGASLGHHFTEEEKQLQIVSVQDGGSAEGLKLGRMLSRYVKVFNHLVKLKKDHRLGSARKKPVIRFTM</sequence>
<name>A0A835HT78_9MAGN</name>
<proteinExistence type="predicted"/>
<gene>
    <name evidence="1" type="ORF">IFM89_038116</name>
</gene>
<keyword evidence="2" id="KW-1185">Reference proteome</keyword>
<evidence type="ECO:0000313" key="1">
    <source>
        <dbReference type="EMBL" id="KAF9603858.1"/>
    </source>
</evidence>
<dbReference type="OrthoDB" id="1928482at2759"/>
<reference evidence="1 2" key="1">
    <citation type="submission" date="2020-10" db="EMBL/GenBank/DDBJ databases">
        <title>The Coptis chinensis genome and diversification of protoberbering-type alkaloids.</title>
        <authorList>
            <person name="Wang B."/>
            <person name="Shu S."/>
            <person name="Song C."/>
            <person name="Liu Y."/>
        </authorList>
    </citation>
    <scope>NUCLEOTIDE SEQUENCE [LARGE SCALE GENOMIC DNA]</scope>
    <source>
        <strain evidence="1">HL-2020</strain>
        <tissue evidence="1">Leaf</tissue>
    </source>
</reference>
<dbReference type="Proteomes" id="UP000631114">
    <property type="component" value="Unassembled WGS sequence"/>
</dbReference>
<organism evidence="1 2">
    <name type="scientific">Coptis chinensis</name>
    <dbReference type="NCBI Taxonomy" id="261450"/>
    <lineage>
        <taxon>Eukaryota</taxon>
        <taxon>Viridiplantae</taxon>
        <taxon>Streptophyta</taxon>
        <taxon>Embryophyta</taxon>
        <taxon>Tracheophyta</taxon>
        <taxon>Spermatophyta</taxon>
        <taxon>Magnoliopsida</taxon>
        <taxon>Ranunculales</taxon>
        <taxon>Ranunculaceae</taxon>
        <taxon>Coptidoideae</taxon>
        <taxon>Coptis</taxon>
    </lineage>
</organism>
<dbReference type="EMBL" id="JADFTS010000006">
    <property type="protein sequence ID" value="KAF9603858.1"/>
    <property type="molecule type" value="Genomic_DNA"/>
</dbReference>
<protein>
    <submittedName>
        <fullName evidence="1">Uncharacterized protein</fullName>
    </submittedName>
</protein>
<evidence type="ECO:0000313" key="2">
    <source>
        <dbReference type="Proteomes" id="UP000631114"/>
    </source>
</evidence>